<feature type="region of interest" description="Disordered" evidence="1">
    <location>
        <begin position="307"/>
        <end position="328"/>
    </location>
</feature>
<dbReference type="InterPro" id="IPR011042">
    <property type="entry name" value="6-blade_b-propeller_TolB-like"/>
</dbReference>
<evidence type="ECO:0000256" key="2">
    <source>
        <dbReference type="SAM" id="Phobius"/>
    </source>
</evidence>
<dbReference type="EMBL" id="BONW01000019">
    <property type="protein sequence ID" value="GIG89054.1"/>
    <property type="molecule type" value="Genomic_DNA"/>
</dbReference>
<keyword evidence="2" id="KW-0812">Transmembrane</keyword>
<reference evidence="3 4" key="1">
    <citation type="submission" date="2021-01" db="EMBL/GenBank/DDBJ databases">
        <title>Whole genome shotgun sequence of Plantactinospora endophytica NBRC 110450.</title>
        <authorList>
            <person name="Komaki H."/>
            <person name="Tamura T."/>
        </authorList>
    </citation>
    <scope>NUCLEOTIDE SEQUENCE [LARGE SCALE GENOMIC DNA]</scope>
    <source>
        <strain evidence="3 4">NBRC 110450</strain>
    </source>
</reference>
<keyword evidence="4" id="KW-1185">Reference proteome</keyword>
<organism evidence="3 4">
    <name type="scientific">Plantactinospora endophytica</name>
    <dbReference type="NCBI Taxonomy" id="673535"/>
    <lineage>
        <taxon>Bacteria</taxon>
        <taxon>Bacillati</taxon>
        <taxon>Actinomycetota</taxon>
        <taxon>Actinomycetes</taxon>
        <taxon>Micromonosporales</taxon>
        <taxon>Micromonosporaceae</taxon>
        <taxon>Plantactinospora</taxon>
    </lineage>
</organism>
<evidence type="ECO:0000256" key="1">
    <source>
        <dbReference type="SAM" id="MobiDB-lite"/>
    </source>
</evidence>
<dbReference type="SUPFAM" id="SSF82171">
    <property type="entry name" value="DPP6 N-terminal domain-like"/>
    <property type="match status" value="1"/>
</dbReference>
<evidence type="ECO:0000313" key="4">
    <source>
        <dbReference type="Proteomes" id="UP000646749"/>
    </source>
</evidence>
<gene>
    <name evidence="3" type="ORF">Pen02_39900</name>
</gene>
<dbReference type="Gene3D" id="2.120.10.30">
    <property type="entry name" value="TolB, C-terminal domain"/>
    <property type="match status" value="1"/>
</dbReference>
<dbReference type="RefSeq" id="WP_203867564.1">
    <property type="nucleotide sequence ID" value="NZ_BONW01000019.1"/>
</dbReference>
<feature type="transmembrane region" description="Helical" evidence="2">
    <location>
        <begin position="43"/>
        <end position="63"/>
    </location>
</feature>
<dbReference type="Proteomes" id="UP000646749">
    <property type="component" value="Unassembled WGS sequence"/>
</dbReference>
<feature type="compositionally biased region" description="Low complexity" evidence="1">
    <location>
        <begin position="81"/>
        <end position="92"/>
    </location>
</feature>
<protein>
    <recommendedName>
        <fullName evidence="5">WD40 repeat domain-containing protein</fullName>
    </recommendedName>
</protein>
<evidence type="ECO:0000313" key="3">
    <source>
        <dbReference type="EMBL" id="GIG89054.1"/>
    </source>
</evidence>
<keyword evidence="2" id="KW-1133">Transmembrane helix</keyword>
<evidence type="ECO:0008006" key="5">
    <source>
        <dbReference type="Google" id="ProtNLM"/>
    </source>
</evidence>
<accession>A0ABQ4E2W7</accession>
<feature type="compositionally biased region" description="Pro residues" evidence="1">
    <location>
        <begin position="71"/>
        <end position="80"/>
    </location>
</feature>
<sequence>MSERAERLLREAVHELAGTPHQPSDFAATAVRQGRRMRRRRQVIATAAAAVAVGAIVAPYVWLRPDSQPPPLSIGGPPAPTASASAATNPPTLDTWRNGPVPLPGGALLLSAGSSGQAGPTWVYDPAKRRYVSIPAAYPTVRASSRLSLAAVIQPDRPTEVGLYDLATGEVQWVEAGGTVTAAEWSPDGRQLLLTLRQAKAGMHVIGLLSPVKPAVRQQPVKMRSLTCGSTCRFSWLPNGKEVALAETAPIPPGAGPGVEAAKAGIQLFLADTGTPTRYLPVRGAVADSSAWSPGGTFVVVSSQPAALARGNPTSPPDGNASGQSDGQSVTELVAVDSGEVLRRLPSADVTWVTPRRLLYLDTPGPDGRVSAVLLDVSGKEIERTVLPLELVGSDEIVLAPR</sequence>
<proteinExistence type="predicted"/>
<comment type="caution">
    <text evidence="3">The sequence shown here is derived from an EMBL/GenBank/DDBJ whole genome shotgun (WGS) entry which is preliminary data.</text>
</comment>
<keyword evidence="2" id="KW-0472">Membrane</keyword>
<feature type="region of interest" description="Disordered" evidence="1">
    <location>
        <begin position="71"/>
        <end position="97"/>
    </location>
</feature>
<name>A0ABQ4E2W7_9ACTN</name>